<sequence length="254" mass="28490">MGNNSVHKYLVDKALKLRQDTFKAFIKHGEAHLGGSFSIIEILLALHEEVLTKEDKFILSKAHASFPYCIYLREKGFNTPISTHLEIDIENNIHCTTGSLGHGLPISVGMALARKLQNKPGNIYVMISDGECQEGTTWESLLIAARHKLDNLFLFIDYNKIQALSTLEEALPLDNLASKFKAFNWDTLEVTDGHSFDEILSALKKENTSLKPRVIIFNTVKGKGVKAFEDDPIWHARKIKGIEMEVGKKELGLT</sequence>
<accession>A0A382A9P7</accession>
<dbReference type="Pfam" id="PF00456">
    <property type="entry name" value="Transketolase_N"/>
    <property type="match status" value="1"/>
</dbReference>
<comment type="cofactor">
    <cofactor evidence="1">
        <name>thiamine diphosphate</name>
        <dbReference type="ChEBI" id="CHEBI:58937"/>
    </cofactor>
</comment>
<proteinExistence type="inferred from homology"/>
<organism evidence="5">
    <name type="scientific">marine metagenome</name>
    <dbReference type="NCBI Taxonomy" id="408172"/>
    <lineage>
        <taxon>unclassified sequences</taxon>
        <taxon>metagenomes</taxon>
        <taxon>ecological metagenomes</taxon>
    </lineage>
</organism>
<evidence type="ECO:0000256" key="3">
    <source>
        <dbReference type="ARBA" id="ARBA00023052"/>
    </source>
</evidence>
<evidence type="ECO:0000256" key="1">
    <source>
        <dbReference type="ARBA" id="ARBA00001964"/>
    </source>
</evidence>
<evidence type="ECO:0000313" key="5">
    <source>
        <dbReference type="EMBL" id="SVA98240.1"/>
    </source>
</evidence>
<dbReference type="InterPro" id="IPR029061">
    <property type="entry name" value="THDP-binding"/>
</dbReference>
<dbReference type="Gene3D" id="3.40.50.970">
    <property type="match status" value="1"/>
</dbReference>
<dbReference type="SUPFAM" id="SSF52518">
    <property type="entry name" value="Thiamin diphosphate-binding fold (THDP-binding)"/>
    <property type="match status" value="1"/>
</dbReference>
<evidence type="ECO:0000259" key="4">
    <source>
        <dbReference type="Pfam" id="PF00456"/>
    </source>
</evidence>
<dbReference type="PANTHER" id="PTHR47514:SF1">
    <property type="entry name" value="TRANSKETOLASE N-TERMINAL SECTION-RELATED"/>
    <property type="match status" value="1"/>
</dbReference>
<evidence type="ECO:0000256" key="2">
    <source>
        <dbReference type="ARBA" id="ARBA00007131"/>
    </source>
</evidence>
<reference evidence="5" key="1">
    <citation type="submission" date="2018-05" db="EMBL/GenBank/DDBJ databases">
        <authorList>
            <person name="Lanie J.A."/>
            <person name="Ng W.-L."/>
            <person name="Kazmierczak K.M."/>
            <person name="Andrzejewski T.M."/>
            <person name="Davidsen T.M."/>
            <person name="Wayne K.J."/>
            <person name="Tettelin H."/>
            <person name="Glass J.I."/>
            <person name="Rusch D."/>
            <person name="Podicherti R."/>
            <person name="Tsui H.-C.T."/>
            <person name="Winkler M.E."/>
        </authorList>
    </citation>
    <scope>NUCLEOTIDE SEQUENCE</scope>
</reference>
<dbReference type="AlphaFoldDB" id="A0A382A9P7"/>
<protein>
    <recommendedName>
        <fullName evidence="4">Transketolase N-terminal domain-containing protein</fullName>
    </recommendedName>
</protein>
<dbReference type="EMBL" id="UINC01024501">
    <property type="protein sequence ID" value="SVA98240.1"/>
    <property type="molecule type" value="Genomic_DNA"/>
</dbReference>
<feature type="domain" description="Transketolase N-terminal" evidence="4">
    <location>
        <begin position="53"/>
        <end position="253"/>
    </location>
</feature>
<dbReference type="InterPro" id="IPR005474">
    <property type="entry name" value="Transketolase_N"/>
</dbReference>
<dbReference type="PANTHER" id="PTHR47514">
    <property type="entry name" value="TRANSKETOLASE N-TERMINAL SECTION-RELATED"/>
    <property type="match status" value="1"/>
</dbReference>
<comment type="similarity">
    <text evidence="2">Belongs to the transketolase family.</text>
</comment>
<name>A0A382A9P7_9ZZZZ</name>
<keyword evidence="3" id="KW-0786">Thiamine pyrophosphate</keyword>
<gene>
    <name evidence="5" type="ORF">METZ01_LOCUS151094</name>
</gene>